<accession>A0A7C9UZS1</accession>
<dbReference type="RefSeq" id="WP_163679100.1">
    <property type="nucleotide sequence ID" value="NZ_JAAIYP010000037.1"/>
</dbReference>
<evidence type="ECO:0008006" key="4">
    <source>
        <dbReference type="Google" id="ProtNLM"/>
    </source>
</evidence>
<feature type="signal peptide" evidence="1">
    <location>
        <begin position="1"/>
        <end position="21"/>
    </location>
</feature>
<evidence type="ECO:0000256" key="1">
    <source>
        <dbReference type="SAM" id="SignalP"/>
    </source>
</evidence>
<gene>
    <name evidence="2" type="ORF">G4223_10785</name>
</gene>
<feature type="chain" id="PRO_5028903057" description="Lipoprotein" evidence="1">
    <location>
        <begin position="22"/>
        <end position="139"/>
    </location>
</feature>
<keyword evidence="3" id="KW-1185">Reference proteome</keyword>
<dbReference type="EMBL" id="JAAIYP010000037">
    <property type="protein sequence ID" value="NFV80594.1"/>
    <property type="molecule type" value="Genomic_DNA"/>
</dbReference>
<dbReference type="PROSITE" id="PS51257">
    <property type="entry name" value="PROKAR_LIPOPROTEIN"/>
    <property type="match status" value="1"/>
</dbReference>
<evidence type="ECO:0000313" key="3">
    <source>
        <dbReference type="Proteomes" id="UP000480684"/>
    </source>
</evidence>
<dbReference type="Proteomes" id="UP000480684">
    <property type="component" value="Unassembled WGS sequence"/>
</dbReference>
<proteinExistence type="predicted"/>
<keyword evidence="1" id="KW-0732">Signal</keyword>
<evidence type="ECO:0000313" key="2">
    <source>
        <dbReference type="EMBL" id="NFV80594.1"/>
    </source>
</evidence>
<comment type="caution">
    <text evidence="2">The sequence shown here is derived from an EMBL/GenBank/DDBJ whole genome shotgun (WGS) entry which is preliminary data.</text>
</comment>
<name>A0A7C9UZS1_9PROT</name>
<reference evidence="2 3" key="1">
    <citation type="submission" date="2020-02" db="EMBL/GenBank/DDBJ databases">
        <authorList>
            <person name="Dziuba M."/>
            <person name="Kuznetsov B."/>
            <person name="Mardanov A."/>
            <person name="Ravin N."/>
            <person name="Grouzdev D."/>
        </authorList>
    </citation>
    <scope>NUCLEOTIDE SEQUENCE [LARGE SCALE GENOMIC DNA]</scope>
    <source>
        <strain evidence="2 3">SpK</strain>
    </source>
</reference>
<dbReference type="AlphaFoldDB" id="A0A7C9UZS1"/>
<sequence>MPLRTLACVLAVLLLASCALPPPDQPATPNRMGRFLGLVANCGCSDIDRDRMLADYPRAVAGRYTEAEIKTMHGYVDVGATENFDNQLIICADTCAKTCMVNAVAAPLGGRLSGDGTTCLVSERDLNLVEGTRNDEHGW</sequence>
<organism evidence="2 3">
    <name type="scientific">Magnetospirillum aberrantis SpK</name>
    <dbReference type="NCBI Taxonomy" id="908842"/>
    <lineage>
        <taxon>Bacteria</taxon>
        <taxon>Pseudomonadati</taxon>
        <taxon>Pseudomonadota</taxon>
        <taxon>Alphaproteobacteria</taxon>
        <taxon>Rhodospirillales</taxon>
        <taxon>Rhodospirillaceae</taxon>
        <taxon>Magnetospirillum</taxon>
    </lineage>
</organism>
<protein>
    <recommendedName>
        <fullName evidence="4">Lipoprotein</fullName>
    </recommendedName>
</protein>